<evidence type="ECO:0000256" key="3">
    <source>
        <dbReference type="ARBA" id="ARBA00022490"/>
    </source>
</evidence>
<dbReference type="InterPro" id="IPR000225">
    <property type="entry name" value="Armadillo"/>
</dbReference>
<feature type="region of interest" description="Disordered" evidence="6">
    <location>
        <begin position="296"/>
        <end position="330"/>
    </location>
</feature>
<dbReference type="SUPFAM" id="SSF48371">
    <property type="entry name" value="ARM repeat"/>
    <property type="match status" value="2"/>
</dbReference>
<evidence type="ECO:0000256" key="2">
    <source>
        <dbReference type="ARBA" id="ARBA00004496"/>
    </source>
</evidence>
<keyword evidence="5" id="KW-0539">Nucleus</keyword>
<protein>
    <recommendedName>
        <fullName evidence="9">Armadillo repeat-containing protein 8</fullName>
    </recommendedName>
</protein>
<feature type="compositionally biased region" description="Basic and acidic residues" evidence="6">
    <location>
        <begin position="825"/>
        <end position="839"/>
    </location>
</feature>
<evidence type="ECO:0000256" key="4">
    <source>
        <dbReference type="ARBA" id="ARBA00022737"/>
    </source>
</evidence>
<reference evidence="7" key="1">
    <citation type="submission" date="2020-11" db="EMBL/GenBank/DDBJ databases">
        <authorList>
            <consortium name="DOE Joint Genome Institute"/>
            <person name="Ahrendt S."/>
            <person name="Riley R."/>
            <person name="Andreopoulos W."/>
            <person name="Labutti K."/>
            <person name="Pangilinan J."/>
            <person name="Ruiz-Duenas F.J."/>
            <person name="Barrasa J.M."/>
            <person name="Sanchez-Garcia M."/>
            <person name="Camarero S."/>
            <person name="Miyauchi S."/>
            <person name="Serrano A."/>
            <person name="Linde D."/>
            <person name="Babiker R."/>
            <person name="Drula E."/>
            <person name="Ayuso-Fernandez I."/>
            <person name="Pacheco R."/>
            <person name="Padilla G."/>
            <person name="Ferreira P."/>
            <person name="Barriuso J."/>
            <person name="Kellner H."/>
            <person name="Castanera R."/>
            <person name="Alfaro M."/>
            <person name="Ramirez L."/>
            <person name="Pisabarro A.G."/>
            <person name="Kuo A."/>
            <person name="Tritt A."/>
            <person name="Lipzen A."/>
            <person name="He G."/>
            <person name="Yan M."/>
            <person name="Ng V."/>
            <person name="Cullen D."/>
            <person name="Martin F."/>
            <person name="Rosso M.-N."/>
            <person name="Henrissat B."/>
            <person name="Hibbett D."/>
            <person name="Martinez A.T."/>
            <person name="Grigoriev I.V."/>
        </authorList>
    </citation>
    <scope>NUCLEOTIDE SEQUENCE</scope>
    <source>
        <strain evidence="7">CBS 247.69</strain>
    </source>
</reference>
<organism evidence="7 8">
    <name type="scientific">Collybia nuda</name>
    <dbReference type="NCBI Taxonomy" id="64659"/>
    <lineage>
        <taxon>Eukaryota</taxon>
        <taxon>Fungi</taxon>
        <taxon>Dikarya</taxon>
        <taxon>Basidiomycota</taxon>
        <taxon>Agaricomycotina</taxon>
        <taxon>Agaricomycetes</taxon>
        <taxon>Agaricomycetidae</taxon>
        <taxon>Agaricales</taxon>
        <taxon>Tricholomatineae</taxon>
        <taxon>Clitocybaceae</taxon>
        <taxon>Collybia</taxon>
    </lineage>
</organism>
<evidence type="ECO:0000313" key="8">
    <source>
        <dbReference type="Proteomes" id="UP000807353"/>
    </source>
</evidence>
<dbReference type="InterPro" id="IPR016024">
    <property type="entry name" value="ARM-type_fold"/>
</dbReference>
<dbReference type="GO" id="GO:0043161">
    <property type="term" value="P:proteasome-mediated ubiquitin-dependent protein catabolic process"/>
    <property type="evidence" value="ECO:0007669"/>
    <property type="project" value="TreeGrafter"/>
</dbReference>
<dbReference type="GO" id="GO:0034657">
    <property type="term" value="C:GID complex"/>
    <property type="evidence" value="ECO:0007669"/>
    <property type="project" value="TreeGrafter"/>
</dbReference>
<evidence type="ECO:0000256" key="1">
    <source>
        <dbReference type="ARBA" id="ARBA00004123"/>
    </source>
</evidence>
<evidence type="ECO:0008006" key="9">
    <source>
        <dbReference type="Google" id="ProtNLM"/>
    </source>
</evidence>
<accession>A0A9P5XW63</accession>
<evidence type="ECO:0000313" key="7">
    <source>
        <dbReference type="EMBL" id="KAF9458852.1"/>
    </source>
</evidence>
<dbReference type="InterPro" id="IPR038739">
    <property type="entry name" value="ARMC8/Vid28"/>
</dbReference>
<feature type="region of interest" description="Disordered" evidence="6">
    <location>
        <begin position="394"/>
        <end position="418"/>
    </location>
</feature>
<dbReference type="EMBL" id="MU150329">
    <property type="protein sequence ID" value="KAF9458852.1"/>
    <property type="molecule type" value="Genomic_DNA"/>
</dbReference>
<dbReference type="Proteomes" id="UP000807353">
    <property type="component" value="Unassembled WGS sequence"/>
</dbReference>
<feature type="compositionally biased region" description="Gly residues" evidence="6">
    <location>
        <begin position="452"/>
        <end position="465"/>
    </location>
</feature>
<dbReference type="OrthoDB" id="5559898at2759"/>
<gene>
    <name evidence="7" type="ORF">BDZ94DRAFT_1300951</name>
</gene>
<comment type="caution">
    <text evidence="7">The sequence shown here is derived from an EMBL/GenBank/DDBJ whole genome shotgun (WGS) entry which is preliminary data.</text>
</comment>
<dbReference type="InterPro" id="IPR011989">
    <property type="entry name" value="ARM-like"/>
</dbReference>
<name>A0A9P5XW63_9AGAR</name>
<feature type="compositionally biased region" description="Low complexity" evidence="6">
    <location>
        <begin position="395"/>
        <end position="418"/>
    </location>
</feature>
<keyword evidence="3" id="KW-0963">Cytoplasm</keyword>
<comment type="subcellular location">
    <subcellularLocation>
        <location evidence="2">Cytoplasm</location>
    </subcellularLocation>
    <subcellularLocation>
        <location evidence="1">Nucleus</location>
    </subcellularLocation>
</comment>
<evidence type="ECO:0000256" key="5">
    <source>
        <dbReference type="ARBA" id="ARBA00023242"/>
    </source>
</evidence>
<dbReference type="SMART" id="SM00185">
    <property type="entry name" value="ARM"/>
    <property type="match status" value="7"/>
</dbReference>
<dbReference type="PANTHER" id="PTHR15651:SF7">
    <property type="entry name" value="ARMADILLO REPEAT-CONTAINING PROTEIN 8"/>
    <property type="match status" value="1"/>
</dbReference>
<feature type="region of interest" description="Disordered" evidence="6">
    <location>
        <begin position="434"/>
        <end position="465"/>
    </location>
</feature>
<proteinExistence type="predicted"/>
<feature type="compositionally biased region" description="Gly residues" evidence="6">
    <location>
        <begin position="691"/>
        <end position="702"/>
    </location>
</feature>
<feature type="region of interest" description="Disordered" evidence="6">
    <location>
        <begin position="691"/>
        <end position="714"/>
    </location>
</feature>
<dbReference type="GO" id="GO:0005634">
    <property type="term" value="C:nucleus"/>
    <property type="evidence" value="ECO:0007669"/>
    <property type="project" value="UniProtKB-SubCell"/>
</dbReference>
<dbReference type="Gene3D" id="1.25.10.10">
    <property type="entry name" value="Leucine-rich Repeat Variant"/>
    <property type="match status" value="2"/>
</dbReference>
<dbReference type="GO" id="GO:0005737">
    <property type="term" value="C:cytoplasm"/>
    <property type="evidence" value="ECO:0007669"/>
    <property type="project" value="UniProtKB-SubCell"/>
</dbReference>
<dbReference type="AlphaFoldDB" id="A0A9P5XW63"/>
<keyword evidence="4" id="KW-0677">Repeat</keyword>
<sequence length="1109" mass="113344">MTITVLTLPALKKVKNSVIGNPSAKLLIAKDDGFIRVLVETLNHSTTEPLRIEAAHVIASLAYGSEPALAALLQHQAVHALLYALAVVLSPPSLTHTYTHTHTHTHSHTHTHAHTHTYTHIHTLSPSSSSTLPPAPSQTLISALARALRAVVAALADVVGPAQYGLPPVVSGIRGMAEDVLETVFCQESLDVYLPLLAPLPSGQGQGQGQGRTQARTQSQIAIAHLLGAALRSAAHRTAVAAWIPPALRPAPVTPSGDASRAGTSRGWEGTGTSPVMSRSPDVRMGRAVEVPAGRSAGRGWESAGGRSFDHGTGTGTGTKPGRGWEKAGTTGVKDGGWVARALVGMITGKDVKAQEAALLALAALVKDSPDLASVLERPLIPISVPAPAPLTIHAPPSSGSGSAYPTPGSYTSMNTGGTSTGAGASLGLSVSTSRSAWDRAPGGSTSTSVGAGTGGSGNGHGGHGHAGAGAGAGAGNLDYAGTPLGVVLALTKARAVDLKVSACLCAARIRRATPSSSSSFSSSPPATMTPSLVPAQMVGPAEDVCARTVINVVNLMIAGDGVGVGGVVGGGAGGVGSTGEAMAVKVKACFILLRTVLWCGGNLSLGLGVWVMINSLLGSERFGIDHLITDDPALCQTAFDHGSLERLATLVRALIPLPAPTPPGNGATGASSLVGATTLGTSGGMGMGAGTGVGGAGGGAEGESQGWEEDEEPESVCALREAALTATAALSLFSNDIRRAVTDDFGLLPRVQAALGARHAGTRYAACQCVRALSRAVAVLRTNIVDSGLGMAVFGVLGEELGEGAGAGAGAGTGTGVGVGAGRGPKEKGKEVDMDGEGERRVGDRRVLGAALSAVCNIVNDFSPLRPIFLEKGLMPRLMKILGMGEPTLKLSALWAIKNLLRKSSVETKKDVMRSLGWDQLIRYLSDKDEGVQEQAYNVVKNLAENEEGVSMVFTEIGPQVLLQHLTISLKSTNENVVREAAFVLANLSNGCESEQQDILFHPHLLDALRSCLAVSKTETRRPIVACILALASGNPKRRKEIVDAGFVSTLRHLCEWSGVAAGGGGGGGGGGSPGVRRATVLEDDRDVVDRARVALDWLEHGDTYVIS</sequence>
<feature type="region of interest" description="Disordered" evidence="6">
    <location>
        <begin position="817"/>
        <end position="839"/>
    </location>
</feature>
<dbReference type="PANTHER" id="PTHR15651">
    <property type="entry name" value="ARMADILLO REPEAT-CONTAINING PROTEIN 8"/>
    <property type="match status" value="1"/>
</dbReference>
<feature type="region of interest" description="Disordered" evidence="6">
    <location>
        <begin position="249"/>
        <end position="280"/>
    </location>
</feature>
<evidence type="ECO:0000256" key="6">
    <source>
        <dbReference type="SAM" id="MobiDB-lite"/>
    </source>
</evidence>
<keyword evidence="8" id="KW-1185">Reference proteome</keyword>